<dbReference type="InterPro" id="IPR036938">
    <property type="entry name" value="PAP2/HPO_sf"/>
</dbReference>
<dbReference type="PANTHER" id="PTHR34599">
    <property type="entry name" value="PEROXIDASE-RELATED"/>
    <property type="match status" value="1"/>
</dbReference>
<dbReference type="InterPro" id="IPR052559">
    <property type="entry name" value="V-haloperoxidase"/>
</dbReference>
<evidence type="ECO:0000259" key="2">
    <source>
        <dbReference type="Pfam" id="PF01569"/>
    </source>
</evidence>
<dbReference type="EMBL" id="JAULSR010000002">
    <property type="protein sequence ID" value="KAK0630251.1"/>
    <property type="molecule type" value="Genomic_DNA"/>
</dbReference>
<sequence>MKLSAVAIVAGAAVVNAVYPGDIVQYWVDQSGNLVNGTIIGGLASPPSAWYGAVVQGAIYEAAVTSRRESLAFQQLAVSHAAHNAILWAFHGTRIYNAADAAIRAVIPAIGLDPTSTAGRDAVRRGQAAARKVANARADDGIANFVDYTYAAANPGIYQQTPGSNPVPDTPQARFIATFSGLGDITRFRASPPPGSLNSTARTAFDTQTAYFWRESSINAWNRLATSIIGDSLAARVLDSAKFYAQLNYALANAGIAAWDNKFFYNTWRPVTAIQRPGVWLSTGRDVSDSAWTPLLRPTPSHQDYPSTHSTFGGAAAAVIRAYNRGSDVINATLSSTVTLDNVGVITRTFTNLTEASLQNAASRVFGGIHFTFAGSAGIALGDAVARETLRLFDAHWEEF</sequence>
<accession>A0AA39XAS8</accession>
<feature type="domain" description="Phosphatidic acid phosphatase type 2/haloperoxidase" evidence="2">
    <location>
        <begin position="244"/>
        <end position="395"/>
    </location>
</feature>
<feature type="chain" id="PRO_5041293268" evidence="1">
    <location>
        <begin position="18"/>
        <end position="400"/>
    </location>
</feature>
<dbReference type="AlphaFoldDB" id="A0AA39XAS8"/>
<reference evidence="3" key="1">
    <citation type="submission" date="2023-06" db="EMBL/GenBank/DDBJ databases">
        <title>Genome-scale phylogeny and comparative genomics of the fungal order Sordariales.</title>
        <authorList>
            <consortium name="Lawrence Berkeley National Laboratory"/>
            <person name="Hensen N."/>
            <person name="Bonometti L."/>
            <person name="Westerberg I."/>
            <person name="Brannstrom I.O."/>
            <person name="Guillou S."/>
            <person name="Cros-Aarteil S."/>
            <person name="Calhoun S."/>
            <person name="Haridas S."/>
            <person name="Kuo A."/>
            <person name="Mondo S."/>
            <person name="Pangilinan J."/>
            <person name="Riley R."/>
            <person name="LaButti K."/>
            <person name="Andreopoulos B."/>
            <person name="Lipzen A."/>
            <person name="Chen C."/>
            <person name="Yanf M."/>
            <person name="Daum C."/>
            <person name="Ng V."/>
            <person name="Clum A."/>
            <person name="Steindorff A."/>
            <person name="Ohm R."/>
            <person name="Martin F."/>
            <person name="Silar P."/>
            <person name="Natvig D."/>
            <person name="Lalanne C."/>
            <person name="Gautier V."/>
            <person name="Ament-velasquez S.L."/>
            <person name="Kruys A."/>
            <person name="Hutchinson M.I."/>
            <person name="Powell A.J."/>
            <person name="Barry K."/>
            <person name="Miller A.N."/>
            <person name="Grigoriev I.V."/>
            <person name="Debuchy R."/>
            <person name="Gladieux P."/>
            <person name="Thoren M.H."/>
            <person name="Johannesson H."/>
        </authorList>
    </citation>
    <scope>NUCLEOTIDE SEQUENCE</scope>
    <source>
        <strain evidence="3">SMH3391-2</strain>
    </source>
</reference>
<organism evidence="3 4">
    <name type="scientific">Bombardia bombarda</name>
    <dbReference type="NCBI Taxonomy" id="252184"/>
    <lineage>
        <taxon>Eukaryota</taxon>
        <taxon>Fungi</taxon>
        <taxon>Dikarya</taxon>
        <taxon>Ascomycota</taxon>
        <taxon>Pezizomycotina</taxon>
        <taxon>Sordariomycetes</taxon>
        <taxon>Sordariomycetidae</taxon>
        <taxon>Sordariales</taxon>
        <taxon>Lasiosphaeriaceae</taxon>
        <taxon>Bombardia</taxon>
    </lineage>
</organism>
<gene>
    <name evidence="3" type="ORF">B0T17DRAFT_598486</name>
</gene>
<protein>
    <submittedName>
        <fullName evidence="3">Phosphatidic acid phosphatase type 2/haloperoxidase</fullName>
    </submittedName>
</protein>
<name>A0AA39XAS8_9PEZI</name>
<keyword evidence="1" id="KW-0732">Signal</keyword>
<proteinExistence type="predicted"/>
<dbReference type="CDD" id="cd03398">
    <property type="entry name" value="PAP2_haloperoxidase"/>
    <property type="match status" value="1"/>
</dbReference>
<dbReference type="PANTHER" id="PTHR34599:SF1">
    <property type="entry name" value="PHOSPHATIDIC ACID PHOSPHATASE TYPE 2_HALOPEROXIDASE DOMAIN-CONTAINING PROTEIN"/>
    <property type="match status" value="1"/>
</dbReference>
<evidence type="ECO:0000256" key="1">
    <source>
        <dbReference type="SAM" id="SignalP"/>
    </source>
</evidence>
<evidence type="ECO:0000313" key="3">
    <source>
        <dbReference type="EMBL" id="KAK0630251.1"/>
    </source>
</evidence>
<dbReference type="Pfam" id="PF01569">
    <property type="entry name" value="PAP2"/>
    <property type="match status" value="1"/>
</dbReference>
<evidence type="ECO:0000313" key="4">
    <source>
        <dbReference type="Proteomes" id="UP001174934"/>
    </source>
</evidence>
<dbReference type="InterPro" id="IPR000326">
    <property type="entry name" value="PAP2/HPO"/>
</dbReference>
<comment type="caution">
    <text evidence="3">The sequence shown here is derived from an EMBL/GenBank/DDBJ whole genome shotgun (WGS) entry which is preliminary data.</text>
</comment>
<dbReference type="Gene3D" id="1.10.606.20">
    <property type="match status" value="1"/>
</dbReference>
<feature type="signal peptide" evidence="1">
    <location>
        <begin position="1"/>
        <end position="17"/>
    </location>
</feature>
<dbReference type="SUPFAM" id="SSF48317">
    <property type="entry name" value="Acid phosphatase/Vanadium-dependent haloperoxidase"/>
    <property type="match status" value="1"/>
</dbReference>
<keyword evidence="4" id="KW-1185">Reference proteome</keyword>
<dbReference type="Proteomes" id="UP001174934">
    <property type="component" value="Unassembled WGS sequence"/>
</dbReference>